<dbReference type="STRING" id="1855823.MCCS_13830"/>
<gene>
    <name evidence="1" type="ORF">MCCS_13830</name>
</gene>
<accession>A0A1W7ABT3</accession>
<evidence type="ECO:0000313" key="1">
    <source>
        <dbReference type="EMBL" id="ARQ07024.1"/>
    </source>
</evidence>
<dbReference type="KEGG" id="mcak:MCCS_13830"/>
<keyword evidence="2" id="KW-1185">Reference proteome</keyword>
<dbReference type="RefSeq" id="WP_086042655.1">
    <property type="nucleotide sequence ID" value="NZ_CBCRZA010000002.1"/>
</dbReference>
<evidence type="ECO:0000313" key="2">
    <source>
        <dbReference type="Proteomes" id="UP000194154"/>
    </source>
</evidence>
<organism evidence="1 2">
    <name type="scientific">Macrococcoides canis</name>
    <dbReference type="NCBI Taxonomy" id="1855823"/>
    <lineage>
        <taxon>Bacteria</taxon>
        <taxon>Bacillati</taxon>
        <taxon>Bacillota</taxon>
        <taxon>Bacilli</taxon>
        <taxon>Bacillales</taxon>
        <taxon>Staphylococcaceae</taxon>
        <taxon>Macrococcoides</taxon>
    </lineage>
</organism>
<reference evidence="1 2" key="1">
    <citation type="journal article" date="2017" name="Int. J. Syst. Evol. Microbiol.">
        <title>Macrococcus canis sp. nov., a skin bacterium associated with infections in dogs.</title>
        <authorList>
            <person name="Gobeli Brawand S."/>
            <person name="Cotting K."/>
            <person name="Gomez-Sanz E."/>
            <person name="Collaud A."/>
            <person name="Thomann A."/>
            <person name="Brodard I."/>
            <person name="Rodriguez-Campos S."/>
            <person name="Strauss C."/>
            <person name="Perreten V."/>
        </authorList>
    </citation>
    <scope>NUCLEOTIDE SEQUENCE [LARGE SCALE GENOMIC DNA]</scope>
    <source>
        <strain evidence="1 2">KM45013</strain>
    </source>
</reference>
<protein>
    <submittedName>
        <fullName evidence="1">Uncharacterized protein</fullName>
    </submittedName>
</protein>
<proteinExistence type="predicted"/>
<dbReference type="GeneID" id="35295503"/>
<dbReference type="Proteomes" id="UP000194154">
    <property type="component" value="Chromosome"/>
</dbReference>
<dbReference type="EMBL" id="CP021059">
    <property type="protein sequence ID" value="ARQ07024.1"/>
    <property type="molecule type" value="Genomic_DNA"/>
</dbReference>
<name>A0A1W7ABT3_9STAP</name>
<dbReference type="AlphaFoldDB" id="A0A1W7ABT3"/>
<sequence>MYVLFEYFSDYESPIINIVIATDDITKIENFISKENVNKIMLFEDETIYLCLNKRFILKRVSLNKIERVEVIA</sequence>